<evidence type="ECO:0000256" key="2">
    <source>
        <dbReference type="SAM" id="SignalP"/>
    </source>
</evidence>
<evidence type="ECO:0008006" key="5">
    <source>
        <dbReference type="Google" id="ProtNLM"/>
    </source>
</evidence>
<protein>
    <recommendedName>
        <fullName evidence="5">Lipoprotein</fullName>
    </recommendedName>
</protein>
<evidence type="ECO:0000256" key="1">
    <source>
        <dbReference type="SAM" id="MobiDB-lite"/>
    </source>
</evidence>
<keyword evidence="2" id="KW-0732">Signal</keyword>
<sequence>MMKKIMPLALVASLALPLAACDWWGNGKTADASLNDTAPANASEIDNATLGNGADGSDEADNATLVDQAGPETNAVAGNTL</sequence>
<feature type="chain" id="PRO_5047437920" description="Lipoprotein" evidence="2">
    <location>
        <begin position="21"/>
        <end position="81"/>
    </location>
</feature>
<feature type="region of interest" description="Disordered" evidence="1">
    <location>
        <begin position="44"/>
        <end position="81"/>
    </location>
</feature>
<gene>
    <name evidence="3" type="ORF">GCM10011395_17560</name>
</gene>
<name>A0ABQ1GQ03_9SPHN</name>
<keyword evidence="4" id="KW-1185">Reference proteome</keyword>
<dbReference type="EMBL" id="BMDW01000008">
    <property type="protein sequence ID" value="GGA47730.1"/>
    <property type="molecule type" value="Genomic_DNA"/>
</dbReference>
<feature type="signal peptide" evidence="2">
    <location>
        <begin position="1"/>
        <end position="20"/>
    </location>
</feature>
<accession>A0ABQ1GQ03</accession>
<proteinExistence type="predicted"/>
<evidence type="ECO:0000313" key="4">
    <source>
        <dbReference type="Proteomes" id="UP000618591"/>
    </source>
</evidence>
<evidence type="ECO:0000313" key="3">
    <source>
        <dbReference type="EMBL" id="GGA47730.1"/>
    </source>
</evidence>
<organism evidence="3 4">
    <name type="scientific">Sphingomonas psychrolutea</name>
    <dbReference type="NCBI Taxonomy" id="1259676"/>
    <lineage>
        <taxon>Bacteria</taxon>
        <taxon>Pseudomonadati</taxon>
        <taxon>Pseudomonadota</taxon>
        <taxon>Alphaproteobacteria</taxon>
        <taxon>Sphingomonadales</taxon>
        <taxon>Sphingomonadaceae</taxon>
        <taxon>Sphingomonas</taxon>
    </lineage>
</organism>
<reference evidence="4" key="1">
    <citation type="journal article" date="2019" name="Int. J. Syst. Evol. Microbiol.">
        <title>The Global Catalogue of Microorganisms (GCM) 10K type strain sequencing project: providing services to taxonomists for standard genome sequencing and annotation.</title>
        <authorList>
            <consortium name="The Broad Institute Genomics Platform"/>
            <consortium name="The Broad Institute Genome Sequencing Center for Infectious Disease"/>
            <person name="Wu L."/>
            <person name="Ma J."/>
        </authorList>
    </citation>
    <scope>NUCLEOTIDE SEQUENCE [LARGE SCALE GENOMIC DNA]</scope>
    <source>
        <strain evidence="4">CGMCC 1.10106</strain>
    </source>
</reference>
<comment type="caution">
    <text evidence="3">The sequence shown here is derived from an EMBL/GenBank/DDBJ whole genome shotgun (WGS) entry which is preliminary data.</text>
</comment>
<dbReference type="RefSeq" id="WP_188446566.1">
    <property type="nucleotide sequence ID" value="NZ_BMDW01000008.1"/>
</dbReference>
<dbReference type="Proteomes" id="UP000618591">
    <property type="component" value="Unassembled WGS sequence"/>
</dbReference>